<dbReference type="Proteomes" id="UP000185999">
    <property type="component" value="Unassembled WGS sequence"/>
</dbReference>
<evidence type="ECO:0000313" key="2">
    <source>
        <dbReference type="EMBL" id="SIS44519.1"/>
    </source>
</evidence>
<dbReference type="PANTHER" id="PTHR12729:SF1">
    <property type="entry name" value="TRNAHIS GUANYLYLTRANSFERASE CATALYTIC DOMAIN-CONTAINING PROTEIN"/>
    <property type="match status" value="1"/>
</dbReference>
<dbReference type="AlphaFoldDB" id="A0A1N7J5D7"/>
<keyword evidence="2" id="KW-0808">Transferase</keyword>
<dbReference type="InterPro" id="IPR007537">
    <property type="entry name" value="tRNAHis_GuaTrfase_Thg1"/>
</dbReference>
<reference evidence="3" key="1">
    <citation type="submission" date="2017-01" db="EMBL/GenBank/DDBJ databases">
        <authorList>
            <person name="Varghese N."/>
            <person name="Submissions S."/>
        </authorList>
    </citation>
    <scope>NUCLEOTIDE SEQUENCE [LARGE SCALE GENOMIC DNA]</scope>
    <source>
        <strain evidence="3">DSM 22306</strain>
    </source>
</reference>
<dbReference type="STRING" id="619304.SAMN05421760_101636"/>
<dbReference type="Gene3D" id="3.30.70.3000">
    <property type="match status" value="1"/>
</dbReference>
<organism evidence="2 3">
    <name type="scientific">Neptunomonas antarctica</name>
    <dbReference type="NCBI Taxonomy" id="619304"/>
    <lineage>
        <taxon>Bacteria</taxon>
        <taxon>Pseudomonadati</taxon>
        <taxon>Pseudomonadota</taxon>
        <taxon>Gammaproteobacteria</taxon>
        <taxon>Oceanospirillales</taxon>
        <taxon>Oceanospirillaceae</taxon>
        <taxon>Neptunomonas</taxon>
    </lineage>
</organism>
<protein>
    <submittedName>
        <fullName evidence="2">tRNAHis guanylyltransferase</fullName>
    </submittedName>
</protein>
<evidence type="ECO:0000259" key="1">
    <source>
        <dbReference type="Pfam" id="PF04446"/>
    </source>
</evidence>
<evidence type="ECO:0000313" key="3">
    <source>
        <dbReference type="Proteomes" id="UP000185999"/>
    </source>
</evidence>
<dbReference type="GO" id="GO:0008193">
    <property type="term" value="F:tRNA guanylyltransferase activity"/>
    <property type="evidence" value="ECO:0007669"/>
    <property type="project" value="InterPro"/>
</dbReference>
<feature type="domain" description="tRNAHis guanylyltransferase catalytic" evidence="1">
    <location>
        <begin position="28"/>
        <end position="153"/>
    </location>
</feature>
<accession>A0A1N7J5D7</accession>
<name>A0A1N7J5D7_9GAMM</name>
<dbReference type="InterPro" id="IPR038469">
    <property type="entry name" value="tRNAHis_GuaTrfase_Thg1_sf"/>
</dbReference>
<sequence length="255" mass="29559">MKEMELLSNFCSLEKQFKLNERKSECLGEVEYGKYICVRLDGIGLSKKYLKNDISNTKFDGAMWQAFLSTYEALNINKDKLADAPKIFLGAIICSDEISIIFDSQSNYCDRRLFKIVTTIASTFSSFFTRNGCEHFKKKLGHKICGAFDGRPLVFSSVTDVSNYMTHRYAICIRNSMSKILRVSGVDASELYSRENFNNIDYYKRKIDDLSLQEQYKSVFDKPIVFLPNYLREMQSYRHESMSRFILGLNGEIFE</sequence>
<keyword evidence="2" id="KW-0548">Nucleotidyltransferase</keyword>
<dbReference type="PANTHER" id="PTHR12729">
    <property type="entry name" value="TRNA(HIS) GUANYLYLTRANSFERASE-RELATED"/>
    <property type="match status" value="1"/>
</dbReference>
<proteinExistence type="predicted"/>
<gene>
    <name evidence="2" type="ORF">SAMN05421760_101636</name>
</gene>
<dbReference type="GO" id="GO:0000287">
    <property type="term" value="F:magnesium ion binding"/>
    <property type="evidence" value="ECO:0007669"/>
    <property type="project" value="InterPro"/>
</dbReference>
<dbReference type="GO" id="GO:0006400">
    <property type="term" value="P:tRNA modification"/>
    <property type="evidence" value="ECO:0007669"/>
    <property type="project" value="InterPro"/>
</dbReference>
<dbReference type="InterPro" id="IPR024956">
    <property type="entry name" value="tRNAHis_GuaTrfase_cat"/>
</dbReference>
<dbReference type="Pfam" id="PF04446">
    <property type="entry name" value="Thg1"/>
    <property type="match status" value="1"/>
</dbReference>
<keyword evidence="3" id="KW-1185">Reference proteome</keyword>
<dbReference type="EMBL" id="FTOE01000001">
    <property type="protein sequence ID" value="SIS44519.1"/>
    <property type="molecule type" value="Genomic_DNA"/>
</dbReference>